<dbReference type="InterPro" id="IPR009460">
    <property type="entry name" value="Ryanrecept_TM4-6"/>
</dbReference>
<dbReference type="CDD" id="cd00051">
    <property type="entry name" value="EFh"/>
    <property type="match status" value="1"/>
</dbReference>
<feature type="transmembrane region" description="Helical" evidence="15">
    <location>
        <begin position="3766"/>
        <end position="3788"/>
    </location>
</feature>
<feature type="region of interest" description="Disordered" evidence="14">
    <location>
        <begin position="203"/>
        <end position="274"/>
    </location>
</feature>
<keyword evidence="8 15" id="KW-1133">Transmembrane helix</keyword>
<evidence type="ECO:0000313" key="19">
    <source>
        <dbReference type="WBParaSite" id="DME_0000723101-mRNA-1"/>
    </source>
</evidence>
<comment type="catalytic activity">
    <reaction evidence="13">
        <text>Ca(2+)(in) = Ca(2+)(out)</text>
        <dbReference type="Rhea" id="RHEA:29671"/>
        <dbReference type="ChEBI" id="CHEBI:29108"/>
    </reaction>
</comment>
<evidence type="ECO:0000256" key="6">
    <source>
        <dbReference type="ARBA" id="ARBA00022837"/>
    </source>
</evidence>
<evidence type="ECO:0000256" key="15">
    <source>
        <dbReference type="SAM" id="Phobius"/>
    </source>
</evidence>
<evidence type="ECO:0000256" key="10">
    <source>
        <dbReference type="ARBA" id="ARBA00023136"/>
    </source>
</evidence>
<evidence type="ECO:0000256" key="8">
    <source>
        <dbReference type="ARBA" id="ARBA00022989"/>
    </source>
</evidence>
<dbReference type="Proteomes" id="UP000038040">
    <property type="component" value="Unplaced"/>
</dbReference>
<dbReference type="PROSITE" id="PS00018">
    <property type="entry name" value="EF_HAND_1"/>
    <property type="match status" value="2"/>
</dbReference>
<dbReference type="Pfam" id="PF01365">
    <property type="entry name" value="RYDR_ITPR"/>
    <property type="match status" value="1"/>
</dbReference>
<feature type="compositionally biased region" description="Basic and acidic residues" evidence="14">
    <location>
        <begin position="225"/>
        <end position="242"/>
    </location>
</feature>
<dbReference type="InterPro" id="IPR005821">
    <property type="entry name" value="Ion_trans_dom"/>
</dbReference>
<dbReference type="InterPro" id="IPR002048">
    <property type="entry name" value="EF_hand_dom"/>
</dbReference>
<dbReference type="GO" id="GO:0005219">
    <property type="term" value="F:ryanodine-sensitive calcium-release channel activity"/>
    <property type="evidence" value="ECO:0007669"/>
    <property type="project" value="InterPro"/>
</dbReference>
<keyword evidence="5 15" id="KW-0812">Transmembrane</keyword>
<sequence>LDLNDRTIAFSLNGELLLVNDPSGSEVAFDNVISGDGFVPAMTLGAGQKARLNFGQDSNTLKYFTTCGLQEGYEPFCLFCSNMYRQMPMWYAKSLPLFTDIDAGSTVEVYRIPATGNSPPCLKISQKIDTSDTSSMEKAKMEYIRLSLPVRCHKTFSKVRNKEAIMQAIRDIQERMAHEKIGMPSIRPITIPKEFEDSRYAQTKKTHGKSLLNTFKRSTEDEDAESSRSKPISLDETHDLVERPGLGQEGHKKKEIEKKSSEPSGIARSTSSFDGTSDEALNVATTPLKDLFRMVLWFQRYKNMICSFQIDEFYYAIRIFPGQDPANVWVGWVTPKFHYYSASFNLGESVRRCKFQYAANDDPADDSLEYRNCYVMNAAELLQAVPDAANTKVTGLLIGCIIDTSIGELSFLAAGQDTGIRFQLDPGAMLYPAAFVAPTTTEILQFELGRIKYTFPLSSAMFKSSQKSLIPFCPPRLTVEKIQPVHWARVPNECLRTTALKLSDIRGWSILCDDPLQMMTIYVPEKDMSYDILELIEHNDCLTFHRQTLNLYCKLASFGNQKVAHILCSHVDEDQIMYAIKSHYLSGPMRQGFHDFLIAVHLKTHVDACMAGAHEYVVPLIKELEMKNVFSSEAEDRFPLIYGRCVSIRPTMASCVVRTDFKNDTDTKLLAPTFNFEALKSHVTSSLISATEHAVMNCRDLIGGCNSSHFEPLFKLFNSLLVINLIDDEDLKDVLKLIHPSAFDETYAPGNYFFLGSARKGLTEIWLDESVKIQFVEILDNICDIQLRHRVESLIAFAVGFVSDLQQDQCKRYMEIKQTDMPPAEAAKRTKEFRCPPKEQMFRLIKCKHSDSGAGIMLDDEVEYDQCPMDESLQEQLRIESLEHPGNLPPSSSYSLAKGLYPKSQWGELNQNKNTILEKITCVGALSEHCSGVDVRGILEFTCKGLAWRIVLSISSVSVADGEFCALLVSKIRCIKNTDDEISEDMIPLDDQNSWVDQLAQLVINVPPPPFQKDDRIEHMGSENFRRMVCNMLKSWATSSTIESQILIRKMFALLLRQYNGVGEIITALSQTYVLHERNIEDVKDFIEHLIQVHEDVMTIMMNVLTAQQGTVEHSDRDTSEENLANKTDRQLNASEMVVACSRFLCYFCRTSRQNQKAMFEHLSFLLDNATMLLARPSLRGSVPLDVAYSSFMDNNELALALKEEELDKLTVYLSRCGLQSNSELVAKGYPDIGWDPVEGERYLDFLRFCVWINGESVEENANLVIRLLIRRPECLGVALKGEGQGLFSAFKVKEAIALSEDIHALEDGDDPQLLSSAVLRQQQHYPSKEAEGEDYIDLGAATLDFYSSLVDLLAKCAPDRLTIQAGKGDSVRARAILRSLIPLDDLGQILSLRFTIPNLMAQNSADEGDKSKLIRRQSSGAHTILSNDLTNIIAVSDAIMLHSEMDDKFMDTNNELGSDNSTAFLSADGNTPRMANTRFRLLRSSKIASPDSNKLDQKSLTDVANYNNSKMILDPGPRPGFLPNHKQSVLLFLDRVYGIDSQEMLFHFLEKSFLPDLRASTMMDSPKAVESDTALALNRYLCNAVLPLLTNHSSFFSDAEHHAALLDATLHTVYRMNRLKSLTKNQRDAVSDFLAAITRELPPSMMVKLMRKVIIDVQEMIEHFIVPLRIMTLHYERCTKYYGSGNAYGVASETEKRLSMLLFYAIFDALGSIPYDPDLFGKALPCLTAIGSAISPDYTLTTGGEDAEIIKIRNDQGLWTPKVVDVSNFELSGMLSNITTQFAEHFHDSWASRKIEKGWVYGDLYSRQSLTHPRLKPFCLLKEFEKSFYKERCSECLRALLAWNYTIELVDRDAAEKAEQNHSSSGNSIQNFNPRPVDLSNMTLEKDMMNVAEKMAEHSHNIWAKRVFSDLKTKGGNMPAQLVPWDLLTDYERRKDRFRAVEILKFLQYHGYRVSSSQNVEPAAERVKAESERGSVEKRFAYNLLEKLTQYLEQASVKMKTIKPSQELSRRNSFQKEGHDVKFFEKVVLHLIHAYFNAHRNYFLASSSIVQTGMASNKEKEMVANLFCRLAFLLRIKNHAFGSVAKVAVRCLQVLTRALDLRTLVKINSDIVRTSLLTFFNNCADDLYLAVKELQNGGQYSLLRGENLTSWMSLEFANQVNIPVLTTMFFHLSANHFGTDLLLDDIQAACYKILDSAYLLNGLGSEPPQVHHRKSIAYETEKHRPALGQCLSAFASCFPIAFLEAEFNKYNKYSVLAKTQDQSVQVQEMLQNLAAHIPKLEKLLADIEEVSTNGVMYKDQPNIYDVDLPLICAYLTYWWQLGPDGTGKTSQLTTSVTSDHINRVFCALLTLICNHVGVENASWLCRINTFSVQVVQYVSCDPIKDYMLPVAERLRRLAEKAFKDEEHMRTHPDDADEGTVVEDNARLVRDVYAFFPILMKYCDLHRAQWLKTPSWETDGIYENVAVIFKIWSLSQHFKREELNFMAQYEGESFSAATGEMKTGKAAIAERKKKRREGQVRKDKHANSIIIACLKRLLPVGLNVFGGRELDIVQQTKEKFLAKENEDKIREFVRSLLEIPVKTDPTDKNAWQLSLYRKIGKSQMRGNEAMTQDAIVEKITNMGQVVAILHITEHSSTSLKSAWKTMLSTQRKRAVVACFRMIPLHSVPRLDHLKRMNVKFRVTSKLEKEDRWKKVISLQRKRLAISLITASHLYRVDKHRAVNYFLPAFSKLWLEDDNIGQDALITEITNTEDEEDVPHTNLDDELFSEDFRDDKNAVTRADPLKQLIQCFQRAATSEQSQVASIANDTLFVNFARVMSKSIHIEDEDGDGDDEGELDQAQKEEISQALRAEQAILADRGAAIMCLMYLSASNGEPSEMVAETLQLGIHLLSGGNIHIQKLLIEYLQLKKDVRFFTSLAGLMNKCSVLNLEMFERQIKAEGLGMRAELAAGGNQNLNDADFTCSLFRFLQLTCEGHNLEFQNYLRTQPGHTTSINLINSTVDYLLRLQESVMDFYWHYSSKEVIDEGGKEYFLRAIRVCSQVFNTLTESIQGPCVGNQMTLANSRLWDAINGFFFLFAHMMEKLYKNSTQLELLREFLNLQKDMIVLMLSMLEGNVLNGPIGKQMVDALVESQQCVEMILKFSDMFLKLKDLTTSQAFQDFDTNRDGWISPKEFQRAMESQKMYSVEEITYLMMCTDVNNDGKVDYMEFTERFHNPARDIGFNLAVLLINLKEHITNDPRLEKIIEKASTLLEYFDPFLGRIEIMGSSKRVEKIYFEIQESWLEQWSKQQIRDSKNSFLFNVLQDDGGDQGKLEAFINFCEDTIFEMQHAAEISAGDSADSKMERALKQREYFLQQTSAGAQISATFKTGFNYGLNAATALKPSHMIFKSSQKIALFLYLVICTLFRFGYYLMTPEKDDETGQTPLPIAESMTTRFQTVHPNDIPSFRYHHHHDFDVFGVHLHTDDTVVPPTPTFGDVTSAPNFPTAATETVKVQTTAAAPASPSIYEAQSVVGSGQYGIVASHAASEFSETSGYYEPKIAEQSLIRNKGSILNVLARNFKTIEKTTLYLAFFINVILLFHRVNITSGSAADNNGGEEEEGKETVYITGMVVPYIAYEITGWTLSQLLYWISVLHALASFALLVSFYQLKVIPLITFKREKEVARRLMFDGCWITEEDEEERSLVDSVMWYLDRIVISSKSFPMKYWDKFVRRKTRQKFREQIDEETLNAILGEDKSAGDNSFDYRYTCWLWLGVILTNGQFLYRVNYLFCSACGVFFSPFFYAFHLIDVVLSFPMLKAILQSVTHNLQQLILTIMMTLVVVYLYTVVAFNFFRKFYIQEGEEGEEPDRKCHNMLTCFIFHFYAGVRAGGGIGDELESPYGDDLEYPRMLYDISFFFFVIVILLAIMQGLIIDAFGELRDQQESATEKLESSCFICDIGKETFDRMPRGFEIHTTKEHNFANYLFFLQHLVNKDETEYTGQETYVREKYDNRDWEFFPVGECFVKQYEDQLLQS</sequence>
<evidence type="ECO:0000256" key="9">
    <source>
        <dbReference type="ARBA" id="ARBA00023065"/>
    </source>
</evidence>
<keyword evidence="12" id="KW-0407">Ion channel</keyword>
<dbReference type="Pfam" id="PF13499">
    <property type="entry name" value="EF-hand_7"/>
    <property type="match status" value="1"/>
</dbReference>
<dbReference type="InterPro" id="IPR001870">
    <property type="entry name" value="B30.2/SPRY"/>
</dbReference>
<dbReference type="Gene3D" id="1.10.238.10">
    <property type="entry name" value="EF-hand"/>
    <property type="match status" value="1"/>
</dbReference>
<feature type="transmembrane region" description="Helical" evidence="15">
    <location>
        <begin position="3854"/>
        <end position="3873"/>
    </location>
</feature>
<feature type="transmembrane region" description="Helical" evidence="15">
    <location>
        <begin position="3808"/>
        <end position="3833"/>
    </location>
</feature>
<keyword evidence="10 15" id="KW-0472">Membrane</keyword>
<dbReference type="Gene3D" id="2.60.120.920">
    <property type="match status" value="2"/>
</dbReference>
<dbReference type="InterPro" id="IPR043136">
    <property type="entry name" value="B30.2/SPRY_sf"/>
</dbReference>
<dbReference type="PANTHER" id="PTHR46399">
    <property type="entry name" value="B30.2/SPRY DOMAIN-CONTAINING PROTEIN"/>
    <property type="match status" value="1"/>
</dbReference>
<dbReference type="InterPro" id="IPR003032">
    <property type="entry name" value="Ryanodine_rcpt"/>
</dbReference>
<dbReference type="InterPro" id="IPR000699">
    <property type="entry name" value="RIH_dom"/>
</dbReference>
<evidence type="ECO:0000256" key="7">
    <source>
        <dbReference type="ARBA" id="ARBA00022951"/>
    </source>
</evidence>
<dbReference type="InterPro" id="IPR035762">
    <property type="entry name" value="SPRY3_RyR"/>
</dbReference>
<feature type="domain" description="B30.2/SPRY" evidence="16">
    <location>
        <begin position="1"/>
        <end position="59"/>
    </location>
</feature>
<dbReference type="PROSITE" id="PS50188">
    <property type="entry name" value="B302_SPRY"/>
    <property type="match status" value="2"/>
</dbReference>
<dbReference type="Gene3D" id="1.10.490.160">
    <property type="match status" value="1"/>
</dbReference>
<feature type="domain" description="B30.2/SPRY" evidence="16">
    <location>
        <begin position="243"/>
        <end position="453"/>
    </location>
</feature>
<dbReference type="CDD" id="cd12879">
    <property type="entry name" value="SPRY3_RyR"/>
    <property type="match status" value="1"/>
</dbReference>
<dbReference type="InterPro" id="IPR003877">
    <property type="entry name" value="SPRY_dom"/>
</dbReference>
<evidence type="ECO:0000259" key="16">
    <source>
        <dbReference type="PROSITE" id="PS50188"/>
    </source>
</evidence>
<dbReference type="FunFam" id="1.10.287.70:FF:000017">
    <property type="entry name" value="ryanodine receptor isoform X2"/>
    <property type="match status" value="1"/>
</dbReference>
<dbReference type="Pfam" id="PF21119">
    <property type="entry name" value="RYDR_Jsol"/>
    <property type="match status" value="2"/>
</dbReference>
<dbReference type="GO" id="GO:0030018">
    <property type="term" value="C:Z disc"/>
    <property type="evidence" value="ECO:0007669"/>
    <property type="project" value="TreeGrafter"/>
</dbReference>
<evidence type="ECO:0000256" key="5">
    <source>
        <dbReference type="ARBA" id="ARBA00022692"/>
    </source>
</evidence>
<feature type="transmembrane region" description="Helical" evidence="15">
    <location>
        <begin position="3627"/>
        <end position="3649"/>
    </location>
</feature>
<feature type="transmembrane region" description="Helical" evidence="15">
    <location>
        <begin position="3394"/>
        <end position="3413"/>
    </location>
</feature>
<dbReference type="GO" id="GO:0042383">
    <property type="term" value="C:sarcolemma"/>
    <property type="evidence" value="ECO:0007669"/>
    <property type="project" value="TreeGrafter"/>
</dbReference>
<dbReference type="Pfam" id="PF00622">
    <property type="entry name" value="SPRY"/>
    <property type="match status" value="1"/>
</dbReference>
<evidence type="ECO:0000256" key="3">
    <source>
        <dbReference type="ARBA" id="ARBA00022568"/>
    </source>
</evidence>
<dbReference type="Gene3D" id="1.10.287.70">
    <property type="match status" value="1"/>
</dbReference>
<dbReference type="PANTHER" id="PTHR46399:SF8">
    <property type="entry name" value="B30.2_SPRY DOMAIN-CONTAINING PROTEIN"/>
    <property type="match status" value="1"/>
</dbReference>
<dbReference type="InterPro" id="IPR015925">
    <property type="entry name" value="Ryanodine_IP3_receptor"/>
</dbReference>
<keyword evidence="11" id="KW-1071">Ligand-gated ion channel</keyword>
<dbReference type="FunFam" id="1.10.238.10:FF:000132">
    <property type="entry name" value="Ryanodine receptor 44F"/>
    <property type="match status" value="1"/>
</dbReference>
<keyword evidence="2" id="KW-0813">Transport</keyword>
<dbReference type="GO" id="GO:0005790">
    <property type="term" value="C:smooth endoplasmic reticulum"/>
    <property type="evidence" value="ECO:0007669"/>
    <property type="project" value="TreeGrafter"/>
</dbReference>
<dbReference type="FunFam" id="1.10.490.160:FF:000006">
    <property type="entry name" value="Protein CBR-LIPL-6"/>
    <property type="match status" value="1"/>
</dbReference>
<dbReference type="Pfam" id="PF02026">
    <property type="entry name" value="RyR"/>
    <property type="match status" value="2"/>
</dbReference>
<reference evidence="19" key="1">
    <citation type="submission" date="2016-04" db="UniProtKB">
        <authorList>
            <consortium name="WormBaseParasite"/>
        </authorList>
    </citation>
    <scope>IDENTIFICATION</scope>
</reference>
<dbReference type="Pfam" id="PF08454">
    <property type="entry name" value="RIH_assoc"/>
    <property type="match status" value="1"/>
</dbReference>
<evidence type="ECO:0000256" key="4">
    <source>
        <dbReference type="ARBA" id="ARBA00022673"/>
    </source>
</evidence>
<organism evidence="18 19">
    <name type="scientific">Dracunculus medinensis</name>
    <name type="common">Guinea worm</name>
    <dbReference type="NCBI Taxonomy" id="318479"/>
    <lineage>
        <taxon>Eukaryota</taxon>
        <taxon>Metazoa</taxon>
        <taxon>Ecdysozoa</taxon>
        <taxon>Nematoda</taxon>
        <taxon>Chromadorea</taxon>
        <taxon>Rhabditida</taxon>
        <taxon>Spirurina</taxon>
        <taxon>Dracunculoidea</taxon>
        <taxon>Dracunculidae</taxon>
        <taxon>Dracunculus</taxon>
    </lineage>
</organism>
<feature type="compositionally biased region" description="Basic and acidic residues" evidence="14">
    <location>
        <begin position="249"/>
        <end position="261"/>
    </location>
</feature>
<dbReference type="InterPro" id="IPR011992">
    <property type="entry name" value="EF-hand-dom_pair"/>
</dbReference>
<evidence type="ECO:0000256" key="14">
    <source>
        <dbReference type="SAM" id="MobiDB-lite"/>
    </source>
</evidence>
<dbReference type="WBParaSite" id="DME_0000723101-mRNA-1">
    <property type="protein sequence ID" value="DME_0000723101-mRNA-1"/>
    <property type="gene ID" value="DME_0000723101"/>
</dbReference>
<dbReference type="GO" id="GO:0006941">
    <property type="term" value="P:striated muscle contraction"/>
    <property type="evidence" value="ECO:0007669"/>
    <property type="project" value="TreeGrafter"/>
</dbReference>
<name>A0A0N4UI18_DRAME</name>
<dbReference type="InterPro" id="IPR013662">
    <property type="entry name" value="RIH_assoc-dom"/>
</dbReference>
<dbReference type="SUPFAM" id="SSF47473">
    <property type="entry name" value="EF-hand"/>
    <property type="match status" value="1"/>
</dbReference>
<keyword evidence="4" id="KW-0107">Calcium channel</keyword>
<dbReference type="Pfam" id="PF00520">
    <property type="entry name" value="Ion_trans"/>
    <property type="match status" value="1"/>
</dbReference>
<evidence type="ECO:0000256" key="1">
    <source>
        <dbReference type="ARBA" id="ARBA00004326"/>
    </source>
</evidence>
<dbReference type="InterPro" id="IPR018247">
    <property type="entry name" value="EF_Hand_1_Ca_BS"/>
</dbReference>
<evidence type="ECO:0000256" key="13">
    <source>
        <dbReference type="ARBA" id="ARBA00036634"/>
    </source>
</evidence>
<dbReference type="GO" id="GO:0014808">
    <property type="term" value="P:release of sequestered calcium ion into cytosol by sarcoplasmic reticulum"/>
    <property type="evidence" value="ECO:0007669"/>
    <property type="project" value="TreeGrafter"/>
</dbReference>
<evidence type="ECO:0000256" key="12">
    <source>
        <dbReference type="ARBA" id="ARBA00023303"/>
    </source>
</evidence>
<feature type="transmembrane region" description="Helical" evidence="15">
    <location>
        <begin position="3568"/>
        <end position="3585"/>
    </location>
</feature>
<dbReference type="SMART" id="SM00054">
    <property type="entry name" value="EFh"/>
    <property type="match status" value="2"/>
</dbReference>
<feature type="transmembrane region" description="Helical" evidence="15">
    <location>
        <begin position="3893"/>
        <end position="3912"/>
    </location>
</feature>
<proteinExistence type="predicted"/>
<evidence type="ECO:0000256" key="2">
    <source>
        <dbReference type="ARBA" id="ARBA00022448"/>
    </source>
</evidence>
<dbReference type="GO" id="GO:0006874">
    <property type="term" value="P:intracellular calcium ion homeostasis"/>
    <property type="evidence" value="ECO:0007669"/>
    <property type="project" value="InterPro"/>
</dbReference>
<feature type="domain" description="EF-hand" evidence="17">
    <location>
        <begin position="3149"/>
        <end position="3184"/>
    </location>
</feature>
<dbReference type="GO" id="GO:0034704">
    <property type="term" value="C:calcium channel complex"/>
    <property type="evidence" value="ECO:0007669"/>
    <property type="project" value="TreeGrafter"/>
</dbReference>
<dbReference type="GO" id="GO:0033017">
    <property type="term" value="C:sarcoplasmic reticulum membrane"/>
    <property type="evidence" value="ECO:0007669"/>
    <property type="project" value="UniProtKB-SubCell"/>
</dbReference>
<keyword evidence="3" id="KW-0109">Calcium transport</keyword>
<protein>
    <submittedName>
        <fullName evidence="19">B30.2/SPRY domain-containing protein</fullName>
    </submittedName>
</protein>
<keyword evidence="7" id="KW-0703">Sarcoplasmic reticulum</keyword>
<evidence type="ECO:0000259" key="17">
    <source>
        <dbReference type="PROSITE" id="PS50222"/>
    </source>
</evidence>
<keyword evidence="6" id="KW-0106">Calcium</keyword>
<evidence type="ECO:0000313" key="18">
    <source>
        <dbReference type="Proteomes" id="UP000038040"/>
    </source>
</evidence>
<dbReference type="GO" id="GO:0005509">
    <property type="term" value="F:calcium ion binding"/>
    <property type="evidence" value="ECO:0007669"/>
    <property type="project" value="InterPro"/>
</dbReference>
<dbReference type="Pfam" id="PF06459">
    <property type="entry name" value="RR_TM4-6"/>
    <property type="match status" value="1"/>
</dbReference>
<dbReference type="PROSITE" id="PS50222">
    <property type="entry name" value="EF_HAND_2"/>
    <property type="match status" value="1"/>
</dbReference>
<accession>A0A0N4UI18</accession>
<evidence type="ECO:0000256" key="11">
    <source>
        <dbReference type="ARBA" id="ARBA00023286"/>
    </source>
</evidence>
<dbReference type="SMART" id="SM00449">
    <property type="entry name" value="SPRY"/>
    <property type="match status" value="1"/>
</dbReference>
<dbReference type="InterPro" id="IPR048581">
    <property type="entry name" value="RYDR_Jsol"/>
</dbReference>
<comment type="subcellular location">
    <subcellularLocation>
        <location evidence="1">Sarcoplasmic reticulum membrane</location>
        <topology evidence="1">Multi-pass membrane protein</topology>
    </subcellularLocation>
</comment>
<keyword evidence="9" id="KW-0406">Ion transport</keyword>